<evidence type="ECO:0000313" key="9">
    <source>
        <dbReference type="Proteomes" id="UP000187209"/>
    </source>
</evidence>
<dbReference type="Pfam" id="PF03133">
    <property type="entry name" value="TTL"/>
    <property type="match status" value="1"/>
</dbReference>
<dbReference type="Gene3D" id="1.20.5.190">
    <property type="match status" value="1"/>
</dbReference>
<keyword evidence="5" id="KW-0067">ATP-binding</keyword>
<reference evidence="8 9" key="1">
    <citation type="submission" date="2016-11" db="EMBL/GenBank/DDBJ databases">
        <title>The macronuclear genome of Stentor coeruleus: a giant cell with tiny introns.</title>
        <authorList>
            <person name="Slabodnick M."/>
            <person name="Ruby J.G."/>
            <person name="Reiff S.B."/>
            <person name="Swart E.C."/>
            <person name="Gosai S."/>
            <person name="Prabakaran S."/>
            <person name="Witkowska E."/>
            <person name="Larue G.E."/>
            <person name="Fisher S."/>
            <person name="Freeman R.M."/>
            <person name="Gunawardena J."/>
            <person name="Chu W."/>
            <person name="Stover N.A."/>
            <person name="Gregory B.D."/>
            <person name="Nowacki M."/>
            <person name="Derisi J."/>
            <person name="Roy S.W."/>
            <person name="Marshall W.F."/>
            <person name="Sood P."/>
        </authorList>
    </citation>
    <scope>NUCLEOTIDE SEQUENCE [LARGE SCALE GENOMIC DNA]</scope>
    <source>
        <strain evidence="8">WM001</strain>
    </source>
</reference>
<dbReference type="OrthoDB" id="202825at2759"/>
<evidence type="ECO:0000256" key="2">
    <source>
        <dbReference type="ARBA" id="ARBA00022490"/>
    </source>
</evidence>
<evidence type="ECO:0000256" key="4">
    <source>
        <dbReference type="ARBA" id="ARBA00022741"/>
    </source>
</evidence>
<evidence type="ECO:0000256" key="1">
    <source>
        <dbReference type="ARBA" id="ARBA00004496"/>
    </source>
</evidence>
<dbReference type="PANTHER" id="PTHR45870">
    <property type="entry name" value="TUBULIN MONOGLYCYLASE TTLL3"/>
    <property type="match status" value="1"/>
</dbReference>
<evidence type="ECO:0000256" key="5">
    <source>
        <dbReference type="ARBA" id="ARBA00022840"/>
    </source>
</evidence>
<evidence type="ECO:0000256" key="7">
    <source>
        <dbReference type="SAM" id="MobiDB-lite"/>
    </source>
</evidence>
<dbReference type="Gene3D" id="3.30.470.20">
    <property type="entry name" value="ATP-grasp fold, B domain"/>
    <property type="match status" value="1"/>
</dbReference>
<evidence type="ECO:0000256" key="6">
    <source>
        <dbReference type="SAM" id="Coils"/>
    </source>
</evidence>
<dbReference type="InterPro" id="IPR027417">
    <property type="entry name" value="P-loop_NTPase"/>
</dbReference>
<dbReference type="CDD" id="cd23767">
    <property type="entry name" value="IQCD"/>
    <property type="match status" value="1"/>
</dbReference>
<organism evidence="8 9">
    <name type="scientific">Stentor coeruleus</name>
    <dbReference type="NCBI Taxonomy" id="5963"/>
    <lineage>
        <taxon>Eukaryota</taxon>
        <taxon>Sar</taxon>
        <taxon>Alveolata</taxon>
        <taxon>Ciliophora</taxon>
        <taxon>Postciliodesmatophora</taxon>
        <taxon>Heterotrichea</taxon>
        <taxon>Heterotrichida</taxon>
        <taxon>Stentoridae</taxon>
        <taxon>Stentor</taxon>
    </lineage>
</organism>
<gene>
    <name evidence="8" type="ORF">SteCoe_9315</name>
</gene>
<keyword evidence="9" id="KW-1185">Reference proteome</keyword>
<evidence type="ECO:0000256" key="3">
    <source>
        <dbReference type="ARBA" id="ARBA00022598"/>
    </source>
</evidence>
<protein>
    <recommendedName>
        <fullName evidence="10">Tubulin--tyrosine ligase-like protein 9</fullName>
    </recommendedName>
</protein>
<feature type="compositionally biased region" description="Basic and acidic residues" evidence="7">
    <location>
        <begin position="134"/>
        <end position="153"/>
    </location>
</feature>
<dbReference type="PANTHER" id="PTHR45870:SF2">
    <property type="entry name" value="TUBULIN MONOGLYCYLASE TTLL3"/>
    <property type="match status" value="1"/>
</dbReference>
<dbReference type="InterPro" id="IPR051437">
    <property type="entry name" value="TTLL_monoglycylase"/>
</dbReference>
<dbReference type="InterPro" id="IPR000048">
    <property type="entry name" value="IQ_motif_EF-hand-BS"/>
</dbReference>
<feature type="coiled-coil region" evidence="6">
    <location>
        <begin position="1026"/>
        <end position="1053"/>
    </location>
</feature>
<dbReference type="SUPFAM" id="SSF52540">
    <property type="entry name" value="P-loop containing nucleoside triphosphate hydrolases"/>
    <property type="match status" value="1"/>
</dbReference>
<keyword evidence="4" id="KW-0547">Nucleotide-binding</keyword>
<dbReference type="SMART" id="SM00015">
    <property type="entry name" value="IQ"/>
    <property type="match status" value="7"/>
</dbReference>
<feature type="region of interest" description="Disordered" evidence="7">
    <location>
        <begin position="99"/>
        <end position="119"/>
    </location>
</feature>
<accession>A0A1R2CIB4</accession>
<dbReference type="SUPFAM" id="SSF56059">
    <property type="entry name" value="Glutathione synthetase ATP-binding domain-like"/>
    <property type="match status" value="1"/>
</dbReference>
<dbReference type="GO" id="GO:0005524">
    <property type="term" value="F:ATP binding"/>
    <property type="evidence" value="ECO:0007669"/>
    <property type="project" value="UniProtKB-KW"/>
</dbReference>
<dbReference type="Pfam" id="PF00612">
    <property type="entry name" value="IQ"/>
    <property type="match status" value="4"/>
</dbReference>
<evidence type="ECO:0008006" key="10">
    <source>
        <dbReference type="Google" id="ProtNLM"/>
    </source>
</evidence>
<sequence>MEKKKTYLQQSNPLDKITSNEELCITEPTEFLPRMPQKIRDLFSQQESSRIRKKFSDLQVLHPGSEINIFNKFLKNDSNILFSIPNSVEERKLPGFHLPSLSKKEPESSTNPYQSPDLSPCFTKKDLKCNKKSEASSPFLKEENPDTSIEHFQQKKQKRGSSATRGFKSRGLKTKANQLTNKLREANLDTLLMYRNNTDLAFLMQEYNRRQGLSESTKIFILTGQHDFIRRALKKRNWTENKITNSLAYNLKWCYNDSDYDYKNLRPGQYYNHFPNNRELTTKSGLAKNLRNLTDFRISIDSFFPRCYDLGDSFQVKELINDYRRTSILNVIKKAHLGYFIEDQVLKLVIAYAENIISEHYSKCEKEKSQSFNMKNEEFDKIMELEIKQKGENNYDLQVKINEVYLILGRIFPQFYMEGCENIWIIKPGQNARGSGVRCVRGLQEILDSGTKMQSRVVQKYTECPLLVPLTPGLCKFDLRIWVLTTSFDPLIVFIYNTCYCRLCQEAYTLDSLDAFKHLANYSIQKSISKNQSETVWSLGQLVSFLESINVSWENILKQIHYIIIQTLKAMTDTIETKPRCFELYGFDIILDSNYKPWLLEVNLSPACAERTDFLIQTLDSMGEGLLKIVLDGEFKDPIYDISLKLVGEVKCNTQEWVYLYKGESINEEYSYPNLNLEIIGEKFNIKREKNIERKFLMARAALVMQKQARKFLVKIREEKNNVNSNVLMVQKIIRRKLAYLEYNRRIQIKMTIRIQSFWRMKIGQKVLRNLKDIKKIEMMQSVILSFLSQQKFTHLKIQRSCLFIQTVFRQFSAKSLTESKKHYLACVIFIQKFYKIRFSFLNTKALMIQKHFRGILGRRKFNRELRFIKSILSVQKKIRQFFSFKHVQNRRIIKSQSTIGKFIKLSMSIKSLSHYIYFKSAIIIQKYWLRHSAKKLFMKKKQEKVLFIQNLCYIQKMLKGFKERKRFKFITEKKAAVFIQKNFRGYRCRKYFMILRKVYRAAVMIQKHFRGYVCRKKYYVMRKIYRDEMMKKNNLIKKKKEMEKRAIKASERLFKGSAIPDIAIVSRITERPYTDYKADKLGKIKSIYLNEEDEYPTQSKYERSSIIQNLIEELRPKRDKSKPKRVKKRTGVSITQYGQIKY</sequence>
<proteinExistence type="predicted"/>
<dbReference type="GO" id="GO:0070736">
    <property type="term" value="F:protein-glycine ligase activity, initiating"/>
    <property type="evidence" value="ECO:0007669"/>
    <property type="project" value="TreeGrafter"/>
</dbReference>
<feature type="region of interest" description="Disordered" evidence="7">
    <location>
        <begin position="134"/>
        <end position="171"/>
    </location>
</feature>
<evidence type="ECO:0000313" key="8">
    <source>
        <dbReference type="EMBL" id="OMJ88695.1"/>
    </source>
</evidence>
<dbReference type="PROSITE" id="PS51221">
    <property type="entry name" value="TTL"/>
    <property type="match status" value="1"/>
</dbReference>
<dbReference type="AlphaFoldDB" id="A0A1R2CIB4"/>
<comment type="caution">
    <text evidence="8">The sequence shown here is derived from an EMBL/GenBank/DDBJ whole genome shotgun (WGS) entry which is preliminary data.</text>
</comment>
<keyword evidence="2" id="KW-0963">Cytoplasm</keyword>
<keyword evidence="3" id="KW-0436">Ligase</keyword>
<dbReference type="PROSITE" id="PS50096">
    <property type="entry name" value="IQ"/>
    <property type="match status" value="3"/>
</dbReference>
<keyword evidence="6" id="KW-0175">Coiled coil</keyword>
<dbReference type="InterPro" id="IPR004344">
    <property type="entry name" value="TTL/TTLL_fam"/>
</dbReference>
<dbReference type="Proteomes" id="UP000187209">
    <property type="component" value="Unassembled WGS sequence"/>
</dbReference>
<dbReference type="GO" id="GO:0005737">
    <property type="term" value="C:cytoplasm"/>
    <property type="evidence" value="ECO:0007669"/>
    <property type="project" value="UniProtKB-SubCell"/>
</dbReference>
<name>A0A1R2CIB4_9CILI</name>
<comment type="subcellular location">
    <subcellularLocation>
        <location evidence="1">Cytoplasm</location>
    </subcellularLocation>
</comment>
<dbReference type="EMBL" id="MPUH01000144">
    <property type="protein sequence ID" value="OMJ88695.1"/>
    <property type="molecule type" value="Genomic_DNA"/>
</dbReference>
<dbReference type="GO" id="GO:0015630">
    <property type="term" value="C:microtubule cytoskeleton"/>
    <property type="evidence" value="ECO:0007669"/>
    <property type="project" value="TreeGrafter"/>
</dbReference>
<feature type="compositionally biased region" description="Polar residues" evidence="7">
    <location>
        <begin position="108"/>
        <end position="117"/>
    </location>
</feature>